<organism evidence="4 5">
    <name type="scientific">Rhodanobacter lindaniclasticus</name>
    <dbReference type="NCBI Taxonomy" id="75310"/>
    <lineage>
        <taxon>Bacteria</taxon>
        <taxon>Pseudomonadati</taxon>
        <taxon>Pseudomonadota</taxon>
        <taxon>Gammaproteobacteria</taxon>
        <taxon>Lysobacterales</taxon>
        <taxon>Rhodanobacteraceae</taxon>
        <taxon>Rhodanobacter</taxon>
    </lineage>
</organism>
<evidence type="ECO:0000256" key="2">
    <source>
        <dbReference type="PIRSR" id="PIRSR640198-2"/>
    </source>
</evidence>
<dbReference type="PANTHER" id="PTHR13504">
    <property type="entry name" value="FIDO DOMAIN-CONTAINING PROTEIN DDB_G0283145"/>
    <property type="match status" value="1"/>
</dbReference>
<dbReference type="PROSITE" id="PS51459">
    <property type="entry name" value="FIDO"/>
    <property type="match status" value="1"/>
</dbReference>
<keyword evidence="2" id="KW-0547">Nucleotide-binding</keyword>
<dbReference type="GO" id="GO:0005524">
    <property type="term" value="F:ATP binding"/>
    <property type="evidence" value="ECO:0007669"/>
    <property type="project" value="UniProtKB-KW"/>
</dbReference>
<dbReference type="OrthoDB" id="9807853at2"/>
<evidence type="ECO:0000313" key="4">
    <source>
        <dbReference type="EMBL" id="THD08158.1"/>
    </source>
</evidence>
<dbReference type="RefSeq" id="WP_136257919.1">
    <property type="nucleotide sequence ID" value="NZ_MWIO01000018.1"/>
</dbReference>
<dbReference type="InterPro" id="IPR003812">
    <property type="entry name" value="Fido"/>
</dbReference>
<evidence type="ECO:0000256" key="1">
    <source>
        <dbReference type="PIRSR" id="PIRSR640198-1"/>
    </source>
</evidence>
<accession>A0A4S3KIL9</accession>
<dbReference type="InterPro" id="IPR036597">
    <property type="entry name" value="Fido-like_dom_sf"/>
</dbReference>
<dbReference type="SUPFAM" id="SSF140931">
    <property type="entry name" value="Fic-like"/>
    <property type="match status" value="1"/>
</dbReference>
<protein>
    <submittedName>
        <fullName evidence="4">Filamentation induced by cAMP protein fic</fullName>
    </submittedName>
</protein>
<keyword evidence="5" id="KW-1185">Reference proteome</keyword>
<dbReference type="Pfam" id="PF02661">
    <property type="entry name" value="Fic"/>
    <property type="match status" value="1"/>
</dbReference>
<dbReference type="AlphaFoldDB" id="A0A4S3KIL9"/>
<proteinExistence type="predicted"/>
<sequence length="442" mass="50179">MKLPMPPPAFGDLFERSDVRKILLGKLGPEVKGRYEHWDQLRHLTPPENLTPEEWWLGIKMARRGLRQEMPLKDKAGHPFTVVLSDSIQRNLFLIGRDAAGALRGQEASQSEVTREHYLVRSLMEEAMTSSQLEGAATTTQVAKDMLRSGREPRDCGERMIYNNYLAMRELKAWRQRPLTPAAVFEIHRKLTDGTLEDEGCAGRFRLPSEDIVIEDETGRVLHAPPPARELEQRLQALCDFANQSDDGEHFVHPVVRAILIHFQIGYDHPFVDGNGRTARTLFYWSLLRSGFWMAEYLSISSILKRAPAQYMRSYLYTETDEGDTTYFVAHQLTVILEAIDGVHGYITRKQNEQAAAAALLKPGSPLAHRINHRQRALLLNALRNPGKVFTIEMHRGSHGTSYQTARADLLALVAEGFLRQSREGKAFVFVPVPDLEKRLHA</sequence>
<feature type="domain" description="Fido" evidence="3">
    <location>
        <begin position="179"/>
        <end position="331"/>
    </location>
</feature>
<feature type="active site" evidence="1">
    <location>
        <position position="269"/>
    </location>
</feature>
<evidence type="ECO:0000259" key="3">
    <source>
        <dbReference type="PROSITE" id="PS51459"/>
    </source>
</evidence>
<gene>
    <name evidence="4" type="ORF">B1991_06540</name>
</gene>
<reference evidence="4 5" key="1">
    <citation type="submission" date="2017-02" db="EMBL/GenBank/DDBJ databases">
        <title>Whole genome sequencing of Rhodanobacter lindaniclasticus DSM 17932.</title>
        <authorList>
            <person name="Kumar S."/>
            <person name="Patil P."/>
            <person name="Patil P.B."/>
        </authorList>
    </citation>
    <scope>NUCLEOTIDE SEQUENCE [LARGE SCALE GENOMIC DNA]</scope>
    <source>
        <strain evidence="4 5">DSM 17932</strain>
    </source>
</reference>
<keyword evidence="2" id="KW-0067">ATP-binding</keyword>
<feature type="binding site" evidence="2">
    <location>
        <begin position="273"/>
        <end position="280"/>
    </location>
    <ligand>
        <name>ATP</name>
        <dbReference type="ChEBI" id="CHEBI:30616"/>
    </ligand>
</feature>
<comment type="caution">
    <text evidence="4">The sequence shown here is derived from an EMBL/GenBank/DDBJ whole genome shotgun (WGS) entry which is preliminary data.</text>
</comment>
<dbReference type="EMBL" id="MWIO01000018">
    <property type="protein sequence ID" value="THD08158.1"/>
    <property type="molecule type" value="Genomic_DNA"/>
</dbReference>
<dbReference type="Proteomes" id="UP000306317">
    <property type="component" value="Unassembled WGS sequence"/>
</dbReference>
<name>A0A4S3KIL9_9GAMM</name>
<dbReference type="Gene3D" id="1.10.3290.10">
    <property type="entry name" value="Fido-like domain"/>
    <property type="match status" value="1"/>
</dbReference>
<dbReference type="InterPro" id="IPR040198">
    <property type="entry name" value="Fido_containing"/>
</dbReference>
<dbReference type="PANTHER" id="PTHR13504:SF38">
    <property type="entry name" value="FIDO DOMAIN-CONTAINING PROTEIN"/>
    <property type="match status" value="1"/>
</dbReference>
<evidence type="ECO:0000313" key="5">
    <source>
        <dbReference type="Proteomes" id="UP000306317"/>
    </source>
</evidence>